<name>A0A1E3L952_9BACL</name>
<dbReference type="AlphaFoldDB" id="A0A1E3L952"/>
<dbReference type="InterPro" id="IPR012334">
    <property type="entry name" value="Pectin_lyas_fold"/>
</dbReference>
<gene>
    <name evidence="5" type="ORF">PTI45_00303</name>
</gene>
<dbReference type="Gene3D" id="2.160.20.10">
    <property type="entry name" value="Single-stranded right-handed beta-helix, Pectin lyase-like"/>
    <property type="match status" value="1"/>
</dbReference>
<dbReference type="RefSeq" id="WP_083243289.1">
    <property type="nucleotide sequence ID" value="NZ_MDER01000022.1"/>
</dbReference>
<dbReference type="EMBL" id="MDER01000022">
    <property type="protein sequence ID" value="ODP30233.1"/>
    <property type="molecule type" value="Genomic_DNA"/>
</dbReference>
<keyword evidence="3 4" id="KW-0732">Signal</keyword>
<dbReference type="PATRIC" id="fig|1886670.3.peg.326"/>
<dbReference type="SUPFAM" id="SSF51126">
    <property type="entry name" value="Pectin lyase-like"/>
    <property type="match status" value="1"/>
</dbReference>
<organism evidence="5 6">
    <name type="scientific">Paenibacillus nuruki</name>
    <dbReference type="NCBI Taxonomy" id="1886670"/>
    <lineage>
        <taxon>Bacteria</taxon>
        <taxon>Bacillati</taxon>
        <taxon>Bacillota</taxon>
        <taxon>Bacilli</taxon>
        <taxon>Bacillales</taxon>
        <taxon>Paenibacillaceae</taxon>
        <taxon>Paenibacillus</taxon>
    </lineage>
</organism>
<dbReference type="GO" id="GO:0005576">
    <property type="term" value="C:extracellular region"/>
    <property type="evidence" value="ECO:0007669"/>
    <property type="project" value="UniProtKB-SubCell"/>
</dbReference>
<dbReference type="InterPro" id="IPR052052">
    <property type="entry name" value="Polysaccharide_Lyase_9"/>
</dbReference>
<protein>
    <submittedName>
        <fullName evidence="5">Uncharacterized protein</fullName>
    </submittedName>
</protein>
<dbReference type="STRING" id="1886670.PTI45_00303"/>
<dbReference type="PROSITE" id="PS51257">
    <property type="entry name" value="PROKAR_LIPOPROTEIN"/>
    <property type="match status" value="1"/>
</dbReference>
<evidence type="ECO:0000256" key="3">
    <source>
        <dbReference type="ARBA" id="ARBA00022729"/>
    </source>
</evidence>
<feature type="signal peptide" evidence="4">
    <location>
        <begin position="1"/>
        <end position="31"/>
    </location>
</feature>
<comment type="caution">
    <text evidence="5">The sequence shown here is derived from an EMBL/GenBank/DDBJ whole genome shotgun (WGS) entry which is preliminary data.</text>
</comment>
<evidence type="ECO:0000313" key="6">
    <source>
        <dbReference type="Proteomes" id="UP000094578"/>
    </source>
</evidence>
<dbReference type="InterPro" id="IPR006626">
    <property type="entry name" value="PbH1"/>
</dbReference>
<proteinExistence type="predicted"/>
<evidence type="ECO:0000256" key="2">
    <source>
        <dbReference type="ARBA" id="ARBA00022525"/>
    </source>
</evidence>
<dbReference type="Proteomes" id="UP000094578">
    <property type="component" value="Unassembled WGS sequence"/>
</dbReference>
<evidence type="ECO:0000256" key="1">
    <source>
        <dbReference type="ARBA" id="ARBA00004613"/>
    </source>
</evidence>
<dbReference type="PANTHER" id="PTHR40088">
    <property type="entry name" value="PECTATE LYASE (EUROFUNG)"/>
    <property type="match status" value="1"/>
</dbReference>
<evidence type="ECO:0000313" key="5">
    <source>
        <dbReference type="EMBL" id="ODP30233.1"/>
    </source>
</evidence>
<evidence type="ECO:0000256" key="4">
    <source>
        <dbReference type="SAM" id="SignalP"/>
    </source>
</evidence>
<reference evidence="5 6" key="1">
    <citation type="submission" date="2016-08" db="EMBL/GenBank/DDBJ databases">
        <title>Genome sequencing of Paenibacillus sp. TI45-13ar, isolated from Korean traditional nuruk.</title>
        <authorList>
            <person name="Kim S.-J."/>
        </authorList>
    </citation>
    <scope>NUCLEOTIDE SEQUENCE [LARGE SCALE GENOMIC DNA]</scope>
    <source>
        <strain evidence="5 6">TI45-13ar</strain>
    </source>
</reference>
<keyword evidence="2" id="KW-0964">Secreted</keyword>
<dbReference type="PANTHER" id="PTHR40088:SF2">
    <property type="entry name" value="SECRETED SUGAR HYDROLASE"/>
    <property type="match status" value="1"/>
</dbReference>
<dbReference type="InterPro" id="IPR011050">
    <property type="entry name" value="Pectin_lyase_fold/virulence"/>
</dbReference>
<feature type="chain" id="PRO_5009131406" evidence="4">
    <location>
        <begin position="32"/>
        <end position="514"/>
    </location>
</feature>
<keyword evidence="6" id="KW-1185">Reference proteome</keyword>
<dbReference type="GO" id="GO:0016837">
    <property type="term" value="F:carbon-oxygen lyase activity, acting on polysaccharides"/>
    <property type="evidence" value="ECO:0007669"/>
    <property type="project" value="TreeGrafter"/>
</dbReference>
<dbReference type="SMART" id="SM00710">
    <property type="entry name" value="PbH1"/>
    <property type="match status" value="7"/>
</dbReference>
<accession>A0A1E3L952</accession>
<sequence length="514" mass="55729">MQKSQIYRLLRLGCVLCIGLLISCSQPSAEAATNTYYVSPTGKDSQKGTITSPWKTLQHAADTVPAGSTVYLREGVYKQQLAITRSGSASKGNITFTPYSSEKAVLDGTGQAVDGLQGMIDIQNASYITIKGLEIRNYTTTHADEVPTGISIQGAGSHIQITGNKIHDIKSTVSLSGNHATGRDAHGIAVYGNKAPESLHDITIDHNELYNLVLGSSESLVVNGNVEKFTISHNRLHDNDNIGIDVIGYEGIAPNVKYDVARQGVIKGNTIYNISSNRNPFYGKKIPNNSNSAGAIYVDGGKDTVIEQNKVYNNDIGIEIASEHAGKSTDNITVRSNIIFSNRLTGIAMGGYDTERGSTINSHIMNNTLYKNDTLNRGNGQLYVQYDTRNNVIKNNIMVAGASNVLIYNEYTKNSGNIIDYNLYDAPDGSAEATWIWKNKEYAGFPDYRKRSGNDAHSLFANPKLIDPAKQNFHVQQSSPAIHQGIADPSIVGTLDIDGQLRKSHSPITIGADQ</sequence>
<comment type="subcellular location">
    <subcellularLocation>
        <location evidence="1">Secreted</location>
    </subcellularLocation>
</comment>